<evidence type="ECO:0000313" key="9">
    <source>
        <dbReference type="EMBL" id="THU04090.1"/>
    </source>
</evidence>
<keyword evidence="10" id="KW-1185">Reference proteome</keyword>
<feature type="domain" description="Glucose-methanol-choline oxidoreductase N-terminal" evidence="7">
    <location>
        <begin position="97"/>
        <end position="120"/>
    </location>
</feature>
<dbReference type="PIRSF" id="PIRSF000137">
    <property type="entry name" value="Alcohol_oxidase"/>
    <property type="match status" value="1"/>
</dbReference>
<dbReference type="InterPro" id="IPR012132">
    <property type="entry name" value="GMC_OxRdtase"/>
</dbReference>
<dbReference type="PROSITE" id="PS00624">
    <property type="entry name" value="GMC_OXRED_2"/>
    <property type="match status" value="1"/>
</dbReference>
<feature type="domain" description="Glucose-methanol-choline oxidoreductase N-terminal" evidence="8">
    <location>
        <begin position="298"/>
        <end position="312"/>
    </location>
</feature>
<keyword evidence="4 5" id="KW-0274">FAD</keyword>
<dbReference type="Pfam" id="PF05199">
    <property type="entry name" value="GMC_oxred_C"/>
    <property type="match status" value="1"/>
</dbReference>
<evidence type="ECO:0000313" key="10">
    <source>
        <dbReference type="Proteomes" id="UP000308917"/>
    </source>
</evidence>
<dbReference type="OrthoDB" id="9785276at2"/>
<evidence type="ECO:0000259" key="7">
    <source>
        <dbReference type="PROSITE" id="PS00623"/>
    </source>
</evidence>
<protein>
    <submittedName>
        <fullName evidence="9">FAD-binding protein</fullName>
    </submittedName>
</protein>
<evidence type="ECO:0000256" key="6">
    <source>
        <dbReference type="RuleBase" id="RU003968"/>
    </source>
</evidence>
<dbReference type="Gene3D" id="3.50.50.60">
    <property type="entry name" value="FAD/NAD(P)-binding domain"/>
    <property type="match status" value="1"/>
</dbReference>
<keyword evidence="3 6" id="KW-0285">Flavoprotein</keyword>
<organism evidence="9 10">
    <name type="scientific">Lampropedia puyangensis</name>
    <dbReference type="NCBI Taxonomy" id="1330072"/>
    <lineage>
        <taxon>Bacteria</taxon>
        <taxon>Pseudomonadati</taxon>
        <taxon>Pseudomonadota</taxon>
        <taxon>Betaproteobacteria</taxon>
        <taxon>Burkholderiales</taxon>
        <taxon>Comamonadaceae</taxon>
        <taxon>Lampropedia</taxon>
    </lineage>
</organism>
<dbReference type="SUPFAM" id="SSF54373">
    <property type="entry name" value="FAD-linked reductases, C-terminal domain"/>
    <property type="match status" value="1"/>
</dbReference>
<accession>A0A4S8F9C1</accession>
<reference evidence="9 10" key="1">
    <citation type="journal article" date="2015" name="Antonie Van Leeuwenhoek">
        <title>Lampropedia puyangensis sp. nov., isolated from symptomatic bark of Populus ? euramericana canker and emended description of Lampropedia hyalina (Ehrenberg 1832) Lee et al. 2004.</title>
        <authorList>
            <person name="Li Y."/>
            <person name="Wang T."/>
            <person name="Piao C.G."/>
            <person name="Wang L.F."/>
            <person name="Tian G.Z."/>
            <person name="Zhu T.H."/>
            <person name="Guo M.W."/>
        </authorList>
    </citation>
    <scope>NUCLEOTIDE SEQUENCE [LARGE SCALE GENOMIC DNA]</scope>
    <source>
        <strain evidence="9 10">2-bin</strain>
    </source>
</reference>
<dbReference type="InterPro" id="IPR000172">
    <property type="entry name" value="GMC_OxRdtase_N"/>
</dbReference>
<dbReference type="Pfam" id="PF00732">
    <property type="entry name" value="GMC_oxred_N"/>
    <property type="match status" value="1"/>
</dbReference>
<comment type="similarity">
    <text evidence="2 6">Belongs to the GMC oxidoreductase family.</text>
</comment>
<dbReference type="Proteomes" id="UP000308917">
    <property type="component" value="Unassembled WGS sequence"/>
</dbReference>
<dbReference type="PROSITE" id="PS00623">
    <property type="entry name" value="GMC_OXRED_1"/>
    <property type="match status" value="1"/>
</dbReference>
<evidence type="ECO:0000256" key="3">
    <source>
        <dbReference type="ARBA" id="ARBA00022630"/>
    </source>
</evidence>
<dbReference type="EMBL" id="STFG01000003">
    <property type="protein sequence ID" value="THU04090.1"/>
    <property type="molecule type" value="Genomic_DNA"/>
</dbReference>
<dbReference type="Gene3D" id="3.30.560.10">
    <property type="entry name" value="Glucose Oxidase, domain 3"/>
    <property type="match status" value="1"/>
</dbReference>
<dbReference type="AlphaFoldDB" id="A0A4S8F9C1"/>
<evidence type="ECO:0000256" key="2">
    <source>
        <dbReference type="ARBA" id="ARBA00010790"/>
    </source>
</evidence>
<evidence type="ECO:0000256" key="4">
    <source>
        <dbReference type="ARBA" id="ARBA00022827"/>
    </source>
</evidence>
<dbReference type="PANTHER" id="PTHR11552">
    <property type="entry name" value="GLUCOSE-METHANOL-CHOLINE GMC OXIDOREDUCTASE"/>
    <property type="match status" value="1"/>
</dbReference>
<dbReference type="PANTHER" id="PTHR11552:SF147">
    <property type="entry name" value="CHOLINE DEHYDROGENASE, MITOCHONDRIAL"/>
    <property type="match status" value="1"/>
</dbReference>
<dbReference type="SUPFAM" id="SSF51905">
    <property type="entry name" value="FAD/NAD(P)-binding domain"/>
    <property type="match status" value="1"/>
</dbReference>
<dbReference type="GO" id="GO:0050660">
    <property type="term" value="F:flavin adenine dinucleotide binding"/>
    <property type="evidence" value="ECO:0007669"/>
    <property type="project" value="InterPro"/>
</dbReference>
<gene>
    <name evidence="9" type="ORF">E9531_05025</name>
</gene>
<dbReference type="InterPro" id="IPR007867">
    <property type="entry name" value="GMC_OxRtase_C"/>
</dbReference>
<comment type="cofactor">
    <cofactor evidence="1 5">
        <name>FAD</name>
        <dbReference type="ChEBI" id="CHEBI:57692"/>
    </cofactor>
</comment>
<dbReference type="GO" id="GO:0016614">
    <property type="term" value="F:oxidoreductase activity, acting on CH-OH group of donors"/>
    <property type="evidence" value="ECO:0007669"/>
    <property type="project" value="InterPro"/>
</dbReference>
<feature type="binding site" evidence="5">
    <location>
        <position position="258"/>
    </location>
    <ligand>
        <name>FAD</name>
        <dbReference type="ChEBI" id="CHEBI:57692"/>
    </ligand>
</feature>
<proteinExistence type="inferred from homology"/>
<comment type="caution">
    <text evidence="9">The sequence shown here is derived from an EMBL/GenBank/DDBJ whole genome shotgun (WGS) entry which is preliminary data.</text>
</comment>
<sequence length="586" mass="64094">MGRRHQSMAAIPSAGASLQFDYIIIGAGTAGALLANRLSRNAANRVLLIEAGRRDDYHWIHIPVGYLYCIGNPRTDWLFNTQPDPGLNGRTLRYPRGKTLGGGSSINGMIYMRGQARDYAQWAHLTGDDSWRWTQVLQQFRAHESHYRLDAGAAGFETAEQFQAFAALHGGGTHSDAQQGREWRVEKQRLQWPILNAFAQACVEAGIPATEDFNSGNNEGVSYFEVNQRSGWRWNTAKAFLRPIQNRKNLTIWTQSQVQRLIMQKQSNGTWRCMGAQVNQQGQSLTVHAHREVVLSAGSIGSPHILQLSGIGAGALLHDKGVEPLIELPGVGGNLQDHLQIRSVYTIHGTPTLNTRANSLWGKAMIGLEYAFKRTGPMSMAPSQLGVFTRSSPSYSAANIQYHVQPLSLDAFGQPLHRFDAFTASVCNLNPTSRGHVQLQSPVFTDAPAIAPNYLSTPEDRQVAADSLRTTRRIVAQPALSAFGPQEYKPGVQYQSDEELTRLAGDIATTIFHPVGTCKMGRSDDALAVVDSQMRVFDGQGARVQGLRVVDASIMPTITSGNTNSPTLMIAEKAAQAILESAKIGN</sequence>
<name>A0A4S8F9C1_9BURK</name>
<evidence type="ECO:0000256" key="5">
    <source>
        <dbReference type="PIRSR" id="PIRSR000137-2"/>
    </source>
</evidence>
<dbReference type="InterPro" id="IPR036188">
    <property type="entry name" value="FAD/NAD-bd_sf"/>
</dbReference>
<evidence type="ECO:0000256" key="1">
    <source>
        <dbReference type="ARBA" id="ARBA00001974"/>
    </source>
</evidence>
<evidence type="ECO:0000259" key="8">
    <source>
        <dbReference type="PROSITE" id="PS00624"/>
    </source>
</evidence>